<gene>
    <name evidence="8" type="ORF">HDA41_001029</name>
</gene>
<name>A0A7W9GZV0_9ACTN</name>
<accession>A0A7W9GZV0</accession>
<dbReference type="EMBL" id="JACHNE010000001">
    <property type="protein sequence ID" value="MBB5793065.1"/>
    <property type="molecule type" value="Genomic_DNA"/>
</dbReference>
<evidence type="ECO:0000313" key="8">
    <source>
        <dbReference type="EMBL" id="MBB5793065.1"/>
    </source>
</evidence>
<evidence type="ECO:0000256" key="1">
    <source>
        <dbReference type="ARBA" id="ARBA00001946"/>
    </source>
</evidence>
<keyword evidence="9" id="KW-1185">Reference proteome</keyword>
<evidence type="ECO:0000256" key="7">
    <source>
        <dbReference type="ARBA" id="ARBA00033711"/>
    </source>
</evidence>
<dbReference type="PANTHER" id="PTHR37311">
    <property type="entry name" value="2-PHOSPHOSULFOLACTATE PHOSPHATASE-RELATED"/>
    <property type="match status" value="1"/>
</dbReference>
<evidence type="ECO:0000256" key="3">
    <source>
        <dbReference type="ARBA" id="ARBA00012953"/>
    </source>
</evidence>
<comment type="catalytic activity">
    <reaction evidence="7">
        <text>(2R)-O-phospho-3-sulfolactate + H2O = (2R)-3-sulfolactate + phosphate</text>
        <dbReference type="Rhea" id="RHEA:23416"/>
        <dbReference type="ChEBI" id="CHEBI:15377"/>
        <dbReference type="ChEBI" id="CHEBI:15597"/>
        <dbReference type="ChEBI" id="CHEBI:43474"/>
        <dbReference type="ChEBI" id="CHEBI:58738"/>
        <dbReference type="EC" id="3.1.3.71"/>
    </reaction>
</comment>
<evidence type="ECO:0000256" key="2">
    <source>
        <dbReference type="ARBA" id="ARBA00009997"/>
    </source>
</evidence>
<dbReference type="PANTHER" id="PTHR37311:SF1">
    <property type="entry name" value="2-PHOSPHOSULFOLACTATE PHOSPHATASE-RELATED"/>
    <property type="match status" value="1"/>
</dbReference>
<protein>
    <recommendedName>
        <fullName evidence="4">Probable 2-phosphosulfolactate phosphatase</fullName>
        <ecNumber evidence="3">3.1.3.71</ecNumber>
    </recommendedName>
</protein>
<organism evidence="8 9">
    <name type="scientific">Streptomyces caelestis</name>
    <dbReference type="NCBI Taxonomy" id="36816"/>
    <lineage>
        <taxon>Bacteria</taxon>
        <taxon>Bacillati</taxon>
        <taxon>Actinomycetota</taxon>
        <taxon>Actinomycetes</taxon>
        <taxon>Kitasatosporales</taxon>
        <taxon>Streptomycetaceae</taxon>
        <taxon>Streptomyces</taxon>
    </lineage>
</organism>
<proteinExistence type="inferred from homology"/>
<dbReference type="Gene3D" id="3.90.1560.10">
    <property type="entry name" value="ComB-like"/>
    <property type="match status" value="1"/>
</dbReference>
<keyword evidence="5 8" id="KW-0378">Hydrolase</keyword>
<dbReference type="GO" id="GO:0050545">
    <property type="term" value="F:sulfopyruvate decarboxylase activity"/>
    <property type="evidence" value="ECO:0007669"/>
    <property type="project" value="TreeGrafter"/>
</dbReference>
<comment type="cofactor">
    <cofactor evidence="1">
        <name>Mg(2+)</name>
        <dbReference type="ChEBI" id="CHEBI:18420"/>
    </cofactor>
</comment>
<dbReference type="Pfam" id="PF04029">
    <property type="entry name" value="2-ph_phosp"/>
    <property type="match status" value="1"/>
</dbReference>
<dbReference type="GO" id="GO:0000287">
    <property type="term" value="F:magnesium ion binding"/>
    <property type="evidence" value="ECO:0007669"/>
    <property type="project" value="InterPro"/>
</dbReference>
<dbReference type="AlphaFoldDB" id="A0A7W9GZV0"/>
<dbReference type="InterPro" id="IPR036702">
    <property type="entry name" value="ComB-like_sf"/>
</dbReference>
<reference evidence="8 9" key="1">
    <citation type="submission" date="2020-08" db="EMBL/GenBank/DDBJ databases">
        <title>Sequencing the genomes of 1000 actinobacteria strains.</title>
        <authorList>
            <person name="Klenk H.-P."/>
        </authorList>
    </citation>
    <scope>NUCLEOTIDE SEQUENCE [LARGE SCALE GENOMIC DNA]</scope>
    <source>
        <strain evidence="8 9">DSM 40084</strain>
    </source>
</reference>
<comment type="caution">
    <text evidence="8">The sequence shown here is derived from an EMBL/GenBank/DDBJ whole genome shotgun (WGS) entry which is preliminary data.</text>
</comment>
<evidence type="ECO:0000313" key="9">
    <source>
        <dbReference type="Proteomes" id="UP000590647"/>
    </source>
</evidence>
<dbReference type="EC" id="3.1.3.71" evidence="3"/>
<dbReference type="GO" id="GO:0050532">
    <property type="term" value="F:2-phosphosulfolactate phosphatase activity"/>
    <property type="evidence" value="ECO:0007669"/>
    <property type="project" value="UniProtKB-EC"/>
</dbReference>
<evidence type="ECO:0000256" key="5">
    <source>
        <dbReference type="ARBA" id="ARBA00022801"/>
    </source>
</evidence>
<sequence length="248" mass="26280">MSSPENRSLRMIQRAQNGAMDHHFVGIPELTGVPRVAVVIDVMRAFTVAAWAFSRGVEKIVLASTESEALALKESRPGWLALKDGAPAPGFDAVNSPGLLRSRDFAGRTLVQKTTAGTVGALAVADTPLVLCASFVVAGPTARFLQTRDCGPVTFVVTGEGGQADEDLACAQYIGRCMAGDDVEAAPYLHRARTSRAAAELAGGLRSGFHPDDVDLCLEIDRFSFAMKACREESLTVLRPVAVPAIEP</sequence>
<evidence type="ECO:0000256" key="6">
    <source>
        <dbReference type="ARBA" id="ARBA00022842"/>
    </source>
</evidence>
<dbReference type="InterPro" id="IPR005238">
    <property type="entry name" value="ComB-like"/>
</dbReference>
<dbReference type="SUPFAM" id="SSF142823">
    <property type="entry name" value="ComB-like"/>
    <property type="match status" value="1"/>
</dbReference>
<evidence type="ECO:0000256" key="4">
    <source>
        <dbReference type="ARBA" id="ARBA00021948"/>
    </source>
</evidence>
<comment type="similarity">
    <text evidence="2">Belongs to the ComB family.</text>
</comment>
<dbReference type="Proteomes" id="UP000590647">
    <property type="component" value="Unassembled WGS sequence"/>
</dbReference>
<keyword evidence="6" id="KW-0460">Magnesium</keyword>